<evidence type="ECO:0000313" key="2">
    <source>
        <dbReference type="Proteomes" id="UP001249851"/>
    </source>
</evidence>
<comment type="caution">
    <text evidence="1">The sequence shown here is derived from an EMBL/GenBank/DDBJ whole genome shotgun (WGS) entry which is preliminary data.</text>
</comment>
<dbReference type="Proteomes" id="UP001249851">
    <property type="component" value="Unassembled WGS sequence"/>
</dbReference>
<dbReference type="EMBL" id="JARQWQ010000297">
    <property type="protein sequence ID" value="KAK2546754.1"/>
    <property type="molecule type" value="Genomic_DNA"/>
</dbReference>
<evidence type="ECO:0000313" key="1">
    <source>
        <dbReference type="EMBL" id="KAK2546754.1"/>
    </source>
</evidence>
<name>A0AAD9UR05_ACRCE</name>
<keyword evidence="2" id="KW-1185">Reference proteome</keyword>
<reference evidence="1" key="2">
    <citation type="journal article" date="2023" name="Science">
        <title>Genomic signatures of disease resistance in endangered staghorn corals.</title>
        <authorList>
            <person name="Vollmer S.V."/>
            <person name="Selwyn J.D."/>
            <person name="Despard B.A."/>
            <person name="Roesel C.L."/>
        </authorList>
    </citation>
    <scope>NUCLEOTIDE SEQUENCE</scope>
    <source>
        <strain evidence="1">K2</strain>
    </source>
</reference>
<dbReference type="AlphaFoldDB" id="A0AAD9UR05"/>
<sequence length="111" mass="12586">MQNLYVTKMADVKVMINAVLSRLALLNWKLNHFNVNVAQLLVFRISLLPAVLDSSYYLVDKFGKGARKHSLTQWQHVHLIQDGSTGRAVNGFDALKDWKDTGKEQNSSDDQ</sequence>
<accession>A0AAD9UR05</accession>
<proteinExistence type="predicted"/>
<reference evidence="1" key="1">
    <citation type="journal article" date="2023" name="G3 (Bethesda)">
        <title>Whole genome assembly and annotation of the endangered Caribbean coral Acropora cervicornis.</title>
        <authorList>
            <person name="Selwyn J.D."/>
            <person name="Vollmer S.V."/>
        </authorList>
    </citation>
    <scope>NUCLEOTIDE SEQUENCE</scope>
    <source>
        <strain evidence="1">K2</strain>
    </source>
</reference>
<protein>
    <submittedName>
        <fullName evidence="1">Uncharacterized protein</fullName>
    </submittedName>
</protein>
<gene>
    <name evidence="1" type="ORF">P5673_033607</name>
</gene>
<organism evidence="1 2">
    <name type="scientific">Acropora cervicornis</name>
    <name type="common">Staghorn coral</name>
    <dbReference type="NCBI Taxonomy" id="6130"/>
    <lineage>
        <taxon>Eukaryota</taxon>
        <taxon>Metazoa</taxon>
        <taxon>Cnidaria</taxon>
        <taxon>Anthozoa</taxon>
        <taxon>Hexacorallia</taxon>
        <taxon>Scleractinia</taxon>
        <taxon>Astrocoeniina</taxon>
        <taxon>Acroporidae</taxon>
        <taxon>Acropora</taxon>
    </lineage>
</organism>